<keyword evidence="9" id="KW-0012">Acyltransferase</keyword>
<feature type="transmembrane region" description="Helical" evidence="7">
    <location>
        <begin position="302"/>
        <end position="319"/>
    </location>
</feature>
<dbReference type="InterPro" id="IPR002656">
    <property type="entry name" value="Acyl_transf_3_dom"/>
</dbReference>
<comment type="subcellular location">
    <subcellularLocation>
        <location evidence="1">Cell membrane</location>
        <topology evidence="1">Multi-pass membrane protein</topology>
    </subcellularLocation>
</comment>
<feature type="transmembrane region" description="Helical" evidence="7">
    <location>
        <begin position="331"/>
        <end position="351"/>
    </location>
</feature>
<dbReference type="PANTHER" id="PTHR40074">
    <property type="entry name" value="O-ACETYLTRANSFERASE WECH"/>
    <property type="match status" value="1"/>
</dbReference>
<evidence type="ECO:0000256" key="6">
    <source>
        <dbReference type="ARBA" id="ARBA00023136"/>
    </source>
</evidence>
<evidence type="ECO:0000256" key="3">
    <source>
        <dbReference type="ARBA" id="ARBA00022475"/>
    </source>
</evidence>
<organism evidence="9">
    <name type="scientific">uncultured Sporomusa sp</name>
    <dbReference type="NCBI Taxonomy" id="307249"/>
    <lineage>
        <taxon>Bacteria</taxon>
        <taxon>Bacillati</taxon>
        <taxon>Bacillota</taxon>
        <taxon>Negativicutes</taxon>
        <taxon>Selenomonadales</taxon>
        <taxon>Sporomusaceae</taxon>
        <taxon>Sporomusa</taxon>
        <taxon>environmental samples</taxon>
    </lineage>
</organism>
<keyword evidence="5 7" id="KW-1133">Transmembrane helix</keyword>
<protein>
    <submittedName>
        <fullName evidence="9">Acyltransferase 3</fullName>
    </submittedName>
</protein>
<keyword evidence="3" id="KW-1003">Cell membrane</keyword>
<feature type="transmembrane region" description="Helical" evidence="7">
    <location>
        <begin position="261"/>
        <end position="281"/>
    </location>
</feature>
<feature type="domain" description="Acyltransferase 3" evidence="8">
    <location>
        <begin position="7"/>
        <end position="347"/>
    </location>
</feature>
<accession>A0A212LR07</accession>
<dbReference type="AlphaFoldDB" id="A0A212LR07"/>
<keyword evidence="6 7" id="KW-0472">Membrane</keyword>
<feature type="transmembrane region" description="Helical" evidence="7">
    <location>
        <begin position="12"/>
        <end position="33"/>
    </location>
</feature>
<dbReference type="GO" id="GO:0005886">
    <property type="term" value="C:plasma membrane"/>
    <property type="evidence" value="ECO:0007669"/>
    <property type="project" value="UniProtKB-SubCell"/>
</dbReference>
<name>A0A212LR07_9FIRM</name>
<feature type="transmembrane region" description="Helical" evidence="7">
    <location>
        <begin position="194"/>
        <end position="216"/>
    </location>
</feature>
<gene>
    <name evidence="9" type="ORF">KL86SPO_30138</name>
</gene>
<evidence type="ECO:0000259" key="8">
    <source>
        <dbReference type="Pfam" id="PF01757"/>
    </source>
</evidence>
<proteinExistence type="inferred from homology"/>
<evidence type="ECO:0000313" key="9">
    <source>
        <dbReference type="EMBL" id="SCM79880.1"/>
    </source>
</evidence>
<dbReference type="RefSeq" id="WP_075755752.1">
    <property type="nucleotide sequence ID" value="NZ_LT608335.1"/>
</dbReference>
<dbReference type="PANTHER" id="PTHR40074:SF2">
    <property type="entry name" value="O-ACETYLTRANSFERASE WECH"/>
    <property type="match status" value="1"/>
</dbReference>
<feature type="transmembrane region" description="Helical" evidence="7">
    <location>
        <begin position="45"/>
        <end position="64"/>
    </location>
</feature>
<dbReference type="EMBL" id="FMJE01000003">
    <property type="protein sequence ID" value="SCM79880.1"/>
    <property type="molecule type" value="Genomic_DNA"/>
</dbReference>
<evidence type="ECO:0000256" key="5">
    <source>
        <dbReference type="ARBA" id="ARBA00022989"/>
    </source>
</evidence>
<feature type="transmembrane region" description="Helical" evidence="7">
    <location>
        <begin position="115"/>
        <end position="138"/>
    </location>
</feature>
<keyword evidence="9" id="KW-0808">Transferase</keyword>
<feature type="transmembrane region" description="Helical" evidence="7">
    <location>
        <begin position="85"/>
        <end position="103"/>
    </location>
</feature>
<evidence type="ECO:0000256" key="7">
    <source>
        <dbReference type="SAM" id="Phobius"/>
    </source>
</evidence>
<feature type="transmembrane region" description="Helical" evidence="7">
    <location>
        <begin position="228"/>
        <end position="249"/>
    </location>
</feature>
<sequence>MNKQHIVALDYIRGLAMLGVIGIHTGAYSLSYPDSSPHLFALFEIFTRFSVPIFFFVSAFGLFISQPLAADFNYPAFMRRRFKSVLLPYLAWSILYMLHYTWISRDAGIWHLPTVYEYFFFGLASYQLYFLVILLWFYALMPLWRQLTRLIVKAPATSLLILLFGQIVFNYYSSYLLKTGFDNYYLNVAVQYRMNYWIFHYLFIFILGAVCAELYPQFQAALERYRQRVTIFFTVTLGGMLLAYYYFIYFKQFSLEAAVNTVHQLSPIGVLYTVGATLFWFKLFSTPLSKWLSTLLNRMGEYSYLIYLVHPLVMYHLFAQLTKASIPLTPSAAIAFYLVTLALSTGLALLITRAGSLIPLVSLALTGSFPKQHLLRHKHNRTM</sequence>
<dbReference type="GO" id="GO:0016413">
    <property type="term" value="F:O-acetyltransferase activity"/>
    <property type="evidence" value="ECO:0007669"/>
    <property type="project" value="TreeGrafter"/>
</dbReference>
<comment type="similarity">
    <text evidence="2">Belongs to the acyltransferase 3 family.</text>
</comment>
<keyword evidence="4 7" id="KW-0812">Transmembrane</keyword>
<evidence type="ECO:0000256" key="4">
    <source>
        <dbReference type="ARBA" id="ARBA00022692"/>
    </source>
</evidence>
<evidence type="ECO:0000256" key="2">
    <source>
        <dbReference type="ARBA" id="ARBA00007400"/>
    </source>
</evidence>
<evidence type="ECO:0000256" key="1">
    <source>
        <dbReference type="ARBA" id="ARBA00004651"/>
    </source>
</evidence>
<dbReference type="GO" id="GO:0009246">
    <property type="term" value="P:enterobacterial common antigen biosynthetic process"/>
    <property type="evidence" value="ECO:0007669"/>
    <property type="project" value="TreeGrafter"/>
</dbReference>
<feature type="transmembrane region" description="Helical" evidence="7">
    <location>
        <begin position="150"/>
        <end position="174"/>
    </location>
</feature>
<dbReference type="Pfam" id="PF01757">
    <property type="entry name" value="Acyl_transf_3"/>
    <property type="match status" value="1"/>
</dbReference>
<reference evidence="9" key="1">
    <citation type="submission" date="2016-08" db="EMBL/GenBank/DDBJ databases">
        <authorList>
            <person name="Seilhamer J.J."/>
        </authorList>
    </citation>
    <scope>NUCLEOTIDE SEQUENCE</scope>
    <source>
        <strain evidence="9">86</strain>
    </source>
</reference>